<proteinExistence type="inferred from homology"/>
<accession>A0A1N6E5G7</accession>
<evidence type="ECO:0000256" key="5">
    <source>
        <dbReference type="ARBA" id="ARBA00022576"/>
    </source>
</evidence>
<comment type="similarity">
    <text evidence="3 9">Belongs to the class-II pyridoxal-phosphate-dependent aminotransferase family. Histidinol-phosphate aminotransferase subfamily.</text>
</comment>
<keyword evidence="6 9" id="KW-0808">Transferase</keyword>
<protein>
    <recommendedName>
        <fullName evidence="9">Histidinol-phosphate aminotransferase</fullName>
        <ecNumber evidence="9">2.6.1.9</ecNumber>
    </recommendedName>
    <alternativeName>
        <fullName evidence="9">Imidazole acetol-phosphate transaminase</fullName>
    </alternativeName>
</protein>
<dbReference type="NCBIfam" id="TIGR01141">
    <property type="entry name" value="hisC"/>
    <property type="match status" value="1"/>
</dbReference>
<reference evidence="12" key="1">
    <citation type="submission" date="2016-11" db="EMBL/GenBank/DDBJ databases">
        <authorList>
            <person name="Varghese N."/>
            <person name="Submissions S."/>
        </authorList>
    </citation>
    <scope>NUCLEOTIDE SEQUENCE [LARGE SCALE GENOMIC DNA]</scope>
    <source>
        <strain evidence="12">DSM 29440</strain>
    </source>
</reference>
<keyword evidence="12" id="KW-1185">Reference proteome</keyword>
<dbReference type="OrthoDB" id="9809616at2"/>
<dbReference type="Gene3D" id="3.90.1150.10">
    <property type="entry name" value="Aspartate Aminotransferase, domain 1"/>
    <property type="match status" value="1"/>
</dbReference>
<evidence type="ECO:0000256" key="4">
    <source>
        <dbReference type="ARBA" id="ARBA00011738"/>
    </source>
</evidence>
<evidence type="ECO:0000256" key="9">
    <source>
        <dbReference type="HAMAP-Rule" id="MF_01023"/>
    </source>
</evidence>
<evidence type="ECO:0000256" key="1">
    <source>
        <dbReference type="ARBA" id="ARBA00001933"/>
    </source>
</evidence>
<comment type="pathway">
    <text evidence="2 9">Amino-acid biosynthesis; L-histidine biosynthesis; L-histidine from 5-phospho-alpha-D-ribose 1-diphosphate: step 7/9.</text>
</comment>
<evidence type="ECO:0000256" key="6">
    <source>
        <dbReference type="ARBA" id="ARBA00022679"/>
    </source>
</evidence>
<organism evidence="11 12">
    <name type="scientific">Vannielia litorea</name>
    <dbReference type="NCBI Taxonomy" id="1217970"/>
    <lineage>
        <taxon>Bacteria</taxon>
        <taxon>Pseudomonadati</taxon>
        <taxon>Pseudomonadota</taxon>
        <taxon>Alphaproteobacteria</taxon>
        <taxon>Rhodobacterales</taxon>
        <taxon>Paracoccaceae</taxon>
        <taxon>Vannielia</taxon>
    </lineage>
</organism>
<feature type="modified residue" description="N6-(pyridoxal phosphate)lysine" evidence="9">
    <location>
        <position position="218"/>
    </location>
</feature>
<dbReference type="HAMAP" id="MF_01023">
    <property type="entry name" value="HisC_aminotrans_2"/>
    <property type="match status" value="1"/>
</dbReference>
<gene>
    <name evidence="9" type="primary">hisC</name>
    <name evidence="11" type="ORF">SAMN05444002_0355</name>
</gene>
<feature type="domain" description="Aminotransferase class I/classII large" evidence="10">
    <location>
        <begin position="29"/>
        <end position="353"/>
    </location>
</feature>
<dbReference type="InterPro" id="IPR004839">
    <property type="entry name" value="Aminotransferase_I/II_large"/>
</dbReference>
<keyword evidence="7 9" id="KW-0663">Pyridoxal phosphate</keyword>
<evidence type="ECO:0000259" key="10">
    <source>
        <dbReference type="Pfam" id="PF00155"/>
    </source>
</evidence>
<evidence type="ECO:0000313" key="11">
    <source>
        <dbReference type="EMBL" id="SIN78259.1"/>
    </source>
</evidence>
<evidence type="ECO:0000256" key="8">
    <source>
        <dbReference type="ARBA" id="ARBA00047481"/>
    </source>
</evidence>
<dbReference type="GO" id="GO:0030170">
    <property type="term" value="F:pyridoxal phosphate binding"/>
    <property type="evidence" value="ECO:0007669"/>
    <property type="project" value="InterPro"/>
</dbReference>
<dbReference type="EC" id="2.6.1.9" evidence="9"/>
<dbReference type="STRING" id="1217970.SAMN05444002_0355"/>
<dbReference type="Proteomes" id="UP000184932">
    <property type="component" value="Unassembled WGS sequence"/>
</dbReference>
<dbReference type="InterPro" id="IPR005861">
    <property type="entry name" value="HisP_aminotrans"/>
</dbReference>
<dbReference type="InterPro" id="IPR015422">
    <property type="entry name" value="PyrdxlP-dep_Trfase_small"/>
</dbReference>
<keyword evidence="9" id="KW-0028">Amino-acid biosynthesis</keyword>
<dbReference type="Pfam" id="PF00155">
    <property type="entry name" value="Aminotran_1_2"/>
    <property type="match status" value="1"/>
</dbReference>
<keyword evidence="5 9" id="KW-0032">Aminotransferase</keyword>
<dbReference type="InterPro" id="IPR015421">
    <property type="entry name" value="PyrdxlP-dep_Trfase_major"/>
</dbReference>
<comment type="catalytic activity">
    <reaction evidence="8 9">
        <text>L-histidinol phosphate + 2-oxoglutarate = 3-(imidazol-4-yl)-2-oxopropyl phosphate + L-glutamate</text>
        <dbReference type="Rhea" id="RHEA:23744"/>
        <dbReference type="ChEBI" id="CHEBI:16810"/>
        <dbReference type="ChEBI" id="CHEBI:29985"/>
        <dbReference type="ChEBI" id="CHEBI:57766"/>
        <dbReference type="ChEBI" id="CHEBI:57980"/>
        <dbReference type="EC" id="2.6.1.9"/>
    </reaction>
</comment>
<name>A0A1N6E5G7_9RHOB</name>
<dbReference type="GO" id="GO:0004400">
    <property type="term" value="F:histidinol-phosphate transaminase activity"/>
    <property type="evidence" value="ECO:0007669"/>
    <property type="project" value="UniProtKB-UniRule"/>
</dbReference>
<comment type="cofactor">
    <cofactor evidence="1 9">
        <name>pyridoxal 5'-phosphate</name>
        <dbReference type="ChEBI" id="CHEBI:597326"/>
    </cofactor>
</comment>
<dbReference type="InterPro" id="IPR050106">
    <property type="entry name" value="HistidinolP_aminotransfase"/>
</dbReference>
<evidence type="ECO:0000313" key="12">
    <source>
        <dbReference type="Proteomes" id="UP000184932"/>
    </source>
</evidence>
<comment type="subunit">
    <text evidence="4 9">Homodimer.</text>
</comment>
<dbReference type="GO" id="GO:0000105">
    <property type="term" value="P:L-histidine biosynthetic process"/>
    <property type="evidence" value="ECO:0007669"/>
    <property type="project" value="UniProtKB-UniRule"/>
</dbReference>
<dbReference type="Gene3D" id="3.40.640.10">
    <property type="entry name" value="Type I PLP-dependent aspartate aminotransferase-like (Major domain)"/>
    <property type="match status" value="1"/>
</dbReference>
<dbReference type="InterPro" id="IPR015424">
    <property type="entry name" value="PyrdxlP-dep_Trfase"/>
</dbReference>
<dbReference type="RefSeq" id="WP_074254548.1">
    <property type="nucleotide sequence ID" value="NZ_FSRL01000001.1"/>
</dbReference>
<dbReference type="EMBL" id="FSRL01000001">
    <property type="protein sequence ID" value="SIN78259.1"/>
    <property type="molecule type" value="Genomic_DNA"/>
</dbReference>
<evidence type="ECO:0000256" key="7">
    <source>
        <dbReference type="ARBA" id="ARBA00022898"/>
    </source>
</evidence>
<sequence>MSAPIPQPGISEIALYQSGKSTFQGVENPLKLSANENPFGCSPRVAEAIAAELGSLHRYPGTDHQILREAIAKAHDLPADQVICGVGSDEILHLAAQAYAGPGGEVVYTEHGFSVYPIVARAAGAEPVVAPERDRVADADAILSACNEKTKIVFLANPNNPTGTMIGGNEVVRLADGLPEGCLLVLDGAYAEFVEGFDGGASLAATRDNVLMTRTFSKIYGLGGLRVGWGFGPREIIDTLTRIRGPFNLSNMQIAGAVAALEDVEFTEKSRAENSRNRALLARGLTALGIPSDPSFANFILARFAGAEEAEAAFNHLGHQGLIVRQVGGYGLPDCLRITIGTEENCRAVLAALEEFKSAR</sequence>
<evidence type="ECO:0000256" key="3">
    <source>
        <dbReference type="ARBA" id="ARBA00007970"/>
    </source>
</evidence>
<dbReference type="UniPathway" id="UPA00031">
    <property type="reaction ID" value="UER00012"/>
</dbReference>
<dbReference type="PANTHER" id="PTHR43643:SF3">
    <property type="entry name" value="HISTIDINOL-PHOSPHATE AMINOTRANSFERASE"/>
    <property type="match status" value="1"/>
</dbReference>
<dbReference type="PANTHER" id="PTHR43643">
    <property type="entry name" value="HISTIDINOL-PHOSPHATE AMINOTRANSFERASE 2"/>
    <property type="match status" value="1"/>
</dbReference>
<dbReference type="SUPFAM" id="SSF53383">
    <property type="entry name" value="PLP-dependent transferases"/>
    <property type="match status" value="1"/>
</dbReference>
<dbReference type="CDD" id="cd00609">
    <property type="entry name" value="AAT_like"/>
    <property type="match status" value="1"/>
</dbReference>
<dbReference type="AlphaFoldDB" id="A0A1N6E5G7"/>
<keyword evidence="9" id="KW-0368">Histidine biosynthesis</keyword>
<evidence type="ECO:0000256" key="2">
    <source>
        <dbReference type="ARBA" id="ARBA00005011"/>
    </source>
</evidence>